<sequence length="113" mass="13175">MSPRIATARTSMWNACRLMMRTYAEECLLKAMTLKTTSLRWFTWPNRLLQRCQRESSLHPVAVTNHWRRNSSEKEVVPTARYTPPPLMLPRLSERHCPLTGRTLGFQPLCMTA</sequence>
<reference evidence="1" key="1">
    <citation type="journal article" date="2019" name="bioRxiv">
        <title>The Genome of the Zebra Mussel, Dreissena polymorpha: A Resource for Invasive Species Research.</title>
        <authorList>
            <person name="McCartney M.A."/>
            <person name="Auch B."/>
            <person name="Kono T."/>
            <person name="Mallez S."/>
            <person name="Zhang Y."/>
            <person name="Obille A."/>
            <person name="Becker A."/>
            <person name="Abrahante J.E."/>
            <person name="Garbe J."/>
            <person name="Badalamenti J.P."/>
            <person name="Herman A."/>
            <person name="Mangelson H."/>
            <person name="Liachko I."/>
            <person name="Sullivan S."/>
            <person name="Sone E.D."/>
            <person name="Koren S."/>
            <person name="Silverstein K.A.T."/>
            <person name="Beckman K.B."/>
            <person name="Gohl D.M."/>
        </authorList>
    </citation>
    <scope>NUCLEOTIDE SEQUENCE</scope>
    <source>
        <strain evidence="1">Duluth1</strain>
        <tissue evidence="1">Whole animal</tissue>
    </source>
</reference>
<dbReference type="Proteomes" id="UP000828390">
    <property type="component" value="Unassembled WGS sequence"/>
</dbReference>
<evidence type="ECO:0000313" key="1">
    <source>
        <dbReference type="EMBL" id="KAH3818096.1"/>
    </source>
</evidence>
<dbReference type="EMBL" id="JAIWYP010000005">
    <property type="protein sequence ID" value="KAH3818096.1"/>
    <property type="molecule type" value="Genomic_DNA"/>
</dbReference>
<organism evidence="1 2">
    <name type="scientific">Dreissena polymorpha</name>
    <name type="common">Zebra mussel</name>
    <name type="synonym">Mytilus polymorpha</name>
    <dbReference type="NCBI Taxonomy" id="45954"/>
    <lineage>
        <taxon>Eukaryota</taxon>
        <taxon>Metazoa</taxon>
        <taxon>Spiralia</taxon>
        <taxon>Lophotrochozoa</taxon>
        <taxon>Mollusca</taxon>
        <taxon>Bivalvia</taxon>
        <taxon>Autobranchia</taxon>
        <taxon>Heteroconchia</taxon>
        <taxon>Euheterodonta</taxon>
        <taxon>Imparidentia</taxon>
        <taxon>Neoheterodontei</taxon>
        <taxon>Myida</taxon>
        <taxon>Dreissenoidea</taxon>
        <taxon>Dreissenidae</taxon>
        <taxon>Dreissena</taxon>
    </lineage>
</organism>
<dbReference type="AlphaFoldDB" id="A0A9D4GMF9"/>
<name>A0A9D4GMF9_DREPO</name>
<comment type="caution">
    <text evidence="1">The sequence shown here is derived from an EMBL/GenBank/DDBJ whole genome shotgun (WGS) entry which is preliminary data.</text>
</comment>
<gene>
    <name evidence="1" type="ORF">DPMN_119692</name>
</gene>
<proteinExistence type="predicted"/>
<evidence type="ECO:0000313" key="2">
    <source>
        <dbReference type="Proteomes" id="UP000828390"/>
    </source>
</evidence>
<protein>
    <submittedName>
        <fullName evidence="1">Uncharacterized protein</fullName>
    </submittedName>
</protein>
<accession>A0A9D4GMF9</accession>
<reference evidence="1" key="2">
    <citation type="submission" date="2020-11" db="EMBL/GenBank/DDBJ databases">
        <authorList>
            <person name="McCartney M.A."/>
            <person name="Auch B."/>
            <person name="Kono T."/>
            <person name="Mallez S."/>
            <person name="Becker A."/>
            <person name="Gohl D.M."/>
            <person name="Silverstein K.A.T."/>
            <person name="Koren S."/>
            <person name="Bechman K.B."/>
            <person name="Herman A."/>
            <person name="Abrahante J.E."/>
            <person name="Garbe J."/>
        </authorList>
    </citation>
    <scope>NUCLEOTIDE SEQUENCE</scope>
    <source>
        <strain evidence="1">Duluth1</strain>
        <tissue evidence="1">Whole animal</tissue>
    </source>
</reference>
<keyword evidence="2" id="KW-1185">Reference proteome</keyword>